<comment type="caution">
    <text evidence="2">The sequence shown here is derived from an EMBL/GenBank/DDBJ whole genome shotgun (WGS) entry which is preliminary data.</text>
</comment>
<reference evidence="2 3" key="1">
    <citation type="submission" date="2024-01" db="EMBL/GenBank/DDBJ databases">
        <title>The complete chloroplast genome sequence of Lithospermum erythrorhizon: insights into the phylogenetic relationship among Boraginaceae species and the maternal lineages of purple gromwells.</title>
        <authorList>
            <person name="Okada T."/>
            <person name="Watanabe K."/>
        </authorList>
    </citation>
    <scope>NUCLEOTIDE SEQUENCE [LARGE SCALE GENOMIC DNA]</scope>
</reference>
<accession>A0AAV3RRV0</accession>
<proteinExistence type="predicted"/>
<dbReference type="AlphaFoldDB" id="A0AAV3RRV0"/>
<dbReference type="InterPro" id="IPR015424">
    <property type="entry name" value="PyrdxlP-dep_Trfase"/>
</dbReference>
<protein>
    <recommendedName>
        <fullName evidence="1">Alliinase C-terminal domain-containing protein</fullName>
    </recommendedName>
</protein>
<dbReference type="InterPro" id="IPR015422">
    <property type="entry name" value="PyrdxlP-dep_Trfase_small"/>
</dbReference>
<gene>
    <name evidence="2" type="ORF">LIER_42361</name>
</gene>
<name>A0AAV3RRV0_LITER</name>
<sequence length="74" mass="8617">MNTAYAWLRCEREEDADCYTVLEAAKIIGRKGNRYGVDDRYIRLSLLKRDVDFEVLLQRMKELVLMDVGAKASM</sequence>
<dbReference type="Gene3D" id="3.90.1150.10">
    <property type="entry name" value="Aspartate Aminotransferase, domain 1"/>
    <property type="match status" value="1"/>
</dbReference>
<evidence type="ECO:0000259" key="1">
    <source>
        <dbReference type="Pfam" id="PF04864"/>
    </source>
</evidence>
<feature type="domain" description="Alliinase C-terminal" evidence="1">
    <location>
        <begin position="3"/>
        <end position="64"/>
    </location>
</feature>
<dbReference type="InterPro" id="IPR006948">
    <property type="entry name" value="Alliinase_C"/>
</dbReference>
<organism evidence="2 3">
    <name type="scientific">Lithospermum erythrorhizon</name>
    <name type="common">Purple gromwell</name>
    <name type="synonym">Lithospermum officinale var. erythrorhizon</name>
    <dbReference type="NCBI Taxonomy" id="34254"/>
    <lineage>
        <taxon>Eukaryota</taxon>
        <taxon>Viridiplantae</taxon>
        <taxon>Streptophyta</taxon>
        <taxon>Embryophyta</taxon>
        <taxon>Tracheophyta</taxon>
        <taxon>Spermatophyta</taxon>
        <taxon>Magnoliopsida</taxon>
        <taxon>eudicotyledons</taxon>
        <taxon>Gunneridae</taxon>
        <taxon>Pentapetalae</taxon>
        <taxon>asterids</taxon>
        <taxon>lamiids</taxon>
        <taxon>Boraginales</taxon>
        <taxon>Boraginaceae</taxon>
        <taxon>Boraginoideae</taxon>
        <taxon>Lithospermeae</taxon>
        <taxon>Lithospermum</taxon>
    </lineage>
</organism>
<dbReference type="GO" id="GO:0016846">
    <property type="term" value="F:carbon-sulfur lyase activity"/>
    <property type="evidence" value="ECO:0007669"/>
    <property type="project" value="InterPro"/>
</dbReference>
<dbReference type="SUPFAM" id="SSF53383">
    <property type="entry name" value="PLP-dependent transferases"/>
    <property type="match status" value="1"/>
</dbReference>
<dbReference type="Proteomes" id="UP001454036">
    <property type="component" value="Unassembled WGS sequence"/>
</dbReference>
<evidence type="ECO:0000313" key="2">
    <source>
        <dbReference type="EMBL" id="GAA0183230.1"/>
    </source>
</evidence>
<dbReference type="Pfam" id="PF04864">
    <property type="entry name" value="Alliinase_C"/>
    <property type="match status" value="1"/>
</dbReference>
<evidence type="ECO:0000313" key="3">
    <source>
        <dbReference type="Proteomes" id="UP001454036"/>
    </source>
</evidence>
<dbReference type="EMBL" id="BAABME010029122">
    <property type="protein sequence ID" value="GAA0183230.1"/>
    <property type="molecule type" value="Genomic_DNA"/>
</dbReference>
<keyword evidence="3" id="KW-1185">Reference proteome</keyword>